<name>A0A3P7IX16_STRVU</name>
<gene>
    <name evidence="2" type="ORF">SVUK_LOCUS12529</name>
</gene>
<dbReference type="Proteomes" id="UP000270094">
    <property type="component" value="Unassembled WGS sequence"/>
</dbReference>
<keyword evidence="3" id="KW-1185">Reference proteome</keyword>
<evidence type="ECO:0000256" key="1">
    <source>
        <dbReference type="SAM" id="MobiDB-lite"/>
    </source>
</evidence>
<sequence>MLRRNVADVNCSSTSVNAPPGQLHPPLRNSASQRALVGGEINGFLGTEYTVV</sequence>
<reference evidence="2 3" key="1">
    <citation type="submission" date="2018-11" db="EMBL/GenBank/DDBJ databases">
        <authorList>
            <consortium name="Pathogen Informatics"/>
        </authorList>
    </citation>
    <scope>NUCLEOTIDE SEQUENCE [LARGE SCALE GENOMIC DNA]</scope>
</reference>
<feature type="region of interest" description="Disordered" evidence="1">
    <location>
        <begin position="1"/>
        <end position="26"/>
    </location>
</feature>
<evidence type="ECO:0000313" key="2">
    <source>
        <dbReference type="EMBL" id="VDM77531.1"/>
    </source>
</evidence>
<protein>
    <submittedName>
        <fullName evidence="2">Uncharacterized protein</fullName>
    </submittedName>
</protein>
<evidence type="ECO:0000313" key="3">
    <source>
        <dbReference type="Proteomes" id="UP000270094"/>
    </source>
</evidence>
<proteinExistence type="predicted"/>
<dbReference type="AlphaFoldDB" id="A0A3P7IX16"/>
<dbReference type="EMBL" id="UYYB01099466">
    <property type="protein sequence ID" value="VDM77531.1"/>
    <property type="molecule type" value="Genomic_DNA"/>
</dbReference>
<accession>A0A3P7IX16</accession>
<organism evidence="2 3">
    <name type="scientific">Strongylus vulgaris</name>
    <name type="common">Blood worm</name>
    <dbReference type="NCBI Taxonomy" id="40348"/>
    <lineage>
        <taxon>Eukaryota</taxon>
        <taxon>Metazoa</taxon>
        <taxon>Ecdysozoa</taxon>
        <taxon>Nematoda</taxon>
        <taxon>Chromadorea</taxon>
        <taxon>Rhabditida</taxon>
        <taxon>Rhabditina</taxon>
        <taxon>Rhabditomorpha</taxon>
        <taxon>Strongyloidea</taxon>
        <taxon>Strongylidae</taxon>
        <taxon>Strongylus</taxon>
    </lineage>
</organism>